<keyword evidence="3" id="KW-1185">Reference proteome</keyword>
<comment type="caution">
    <text evidence="2">The sequence shown here is derived from an EMBL/GenBank/DDBJ whole genome shotgun (WGS) entry which is preliminary data.</text>
</comment>
<evidence type="ECO:0000256" key="1">
    <source>
        <dbReference type="SAM" id="MobiDB-lite"/>
    </source>
</evidence>
<dbReference type="Proteomes" id="UP000823941">
    <property type="component" value="Chromosome 22"/>
</dbReference>
<organism evidence="2 3">
    <name type="scientific">Plutella xylostella</name>
    <name type="common">Diamondback moth</name>
    <name type="synonym">Plutella maculipennis</name>
    <dbReference type="NCBI Taxonomy" id="51655"/>
    <lineage>
        <taxon>Eukaryota</taxon>
        <taxon>Metazoa</taxon>
        <taxon>Ecdysozoa</taxon>
        <taxon>Arthropoda</taxon>
        <taxon>Hexapoda</taxon>
        <taxon>Insecta</taxon>
        <taxon>Pterygota</taxon>
        <taxon>Neoptera</taxon>
        <taxon>Endopterygota</taxon>
        <taxon>Lepidoptera</taxon>
        <taxon>Glossata</taxon>
        <taxon>Ditrysia</taxon>
        <taxon>Yponomeutoidea</taxon>
        <taxon>Plutellidae</taxon>
        <taxon>Plutella</taxon>
    </lineage>
</organism>
<name>A0ABQ7Q3W2_PLUXY</name>
<evidence type="ECO:0000313" key="3">
    <source>
        <dbReference type="Proteomes" id="UP000823941"/>
    </source>
</evidence>
<proteinExistence type="predicted"/>
<accession>A0ABQ7Q3W2</accession>
<evidence type="ECO:0000313" key="2">
    <source>
        <dbReference type="EMBL" id="KAG7299922.1"/>
    </source>
</evidence>
<protein>
    <submittedName>
        <fullName evidence="2">Uncharacterized protein</fullName>
    </submittedName>
</protein>
<dbReference type="EMBL" id="JAHIBW010000022">
    <property type="protein sequence ID" value="KAG7299922.1"/>
    <property type="molecule type" value="Genomic_DNA"/>
</dbReference>
<sequence length="55" mass="6133">MTHLTPTNVRARNLSGERASAQHRGHLMSSMMLTMMLVVRQSHLPCRNHPEGVGP</sequence>
<feature type="region of interest" description="Disordered" evidence="1">
    <location>
        <begin position="1"/>
        <end position="22"/>
    </location>
</feature>
<reference evidence="2 3" key="1">
    <citation type="submission" date="2021-06" db="EMBL/GenBank/DDBJ databases">
        <title>A haploid diamondback moth (Plutella xylostella L.) genome assembly resolves 31 chromosomes and identifies a diamide resistance mutation.</title>
        <authorList>
            <person name="Ward C.M."/>
            <person name="Perry K.D."/>
            <person name="Baker G."/>
            <person name="Powis K."/>
            <person name="Heckel D.G."/>
            <person name="Baxter S.W."/>
        </authorList>
    </citation>
    <scope>NUCLEOTIDE SEQUENCE [LARGE SCALE GENOMIC DNA]</scope>
    <source>
        <strain evidence="2 3">LV</strain>
        <tissue evidence="2">Single pupa</tissue>
    </source>
</reference>
<feature type="compositionally biased region" description="Polar residues" evidence="1">
    <location>
        <begin position="1"/>
        <end position="10"/>
    </location>
</feature>
<gene>
    <name evidence="2" type="ORF">JYU34_016947</name>
</gene>